<feature type="compositionally biased region" description="Low complexity" evidence="1">
    <location>
        <begin position="53"/>
        <end position="71"/>
    </location>
</feature>
<dbReference type="Gene3D" id="2.60.40.10">
    <property type="entry name" value="Immunoglobulins"/>
    <property type="match status" value="1"/>
</dbReference>
<organism evidence="3 4">
    <name type="scientific">Thioalbus denitrificans</name>
    <dbReference type="NCBI Taxonomy" id="547122"/>
    <lineage>
        <taxon>Bacteria</taxon>
        <taxon>Pseudomonadati</taxon>
        <taxon>Pseudomonadota</taxon>
        <taxon>Gammaproteobacteria</taxon>
        <taxon>Chromatiales</taxon>
        <taxon>Ectothiorhodospiraceae</taxon>
        <taxon>Thioalbus</taxon>
    </lineage>
</organism>
<dbReference type="InterPro" id="IPR013783">
    <property type="entry name" value="Ig-like_fold"/>
</dbReference>
<keyword evidence="4" id="KW-1185">Reference proteome</keyword>
<reference evidence="3 4" key="1">
    <citation type="submission" date="2018-07" db="EMBL/GenBank/DDBJ databases">
        <title>Genomic Encyclopedia of Type Strains, Phase IV (KMG-IV): sequencing the most valuable type-strain genomes for metagenomic binning, comparative biology and taxonomic classification.</title>
        <authorList>
            <person name="Goeker M."/>
        </authorList>
    </citation>
    <scope>NUCLEOTIDE SEQUENCE [LARGE SCALE GENOMIC DNA]</scope>
    <source>
        <strain evidence="3 4">DSM 26407</strain>
    </source>
</reference>
<dbReference type="RefSeq" id="WP_170142002.1">
    <property type="nucleotide sequence ID" value="NZ_QPJY01000001.1"/>
</dbReference>
<dbReference type="Pfam" id="PF13511">
    <property type="entry name" value="DUF4124"/>
    <property type="match status" value="1"/>
</dbReference>
<feature type="compositionally biased region" description="Gly residues" evidence="1">
    <location>
        <begin position="175"/>
        <end position="215"/>
    </location>
</feature>
<sequence length="215" mass="21862">MHRWIIIGLLCLATAAQGAVYRWVDKDGNVVFSDRPQPGAEEVRVPTPSLYEAPRLPAPAGSAPSAAPRGPRYGRVTVTLPENDATIRDNTGQVRVEVQVVPTLDSRAGDRVVILLDDRVQGGPLATTRLTLAGVDRGTHTLQARVVDANGDELLASDPVTFHMHQASVLFRQGDGNGGDSGGGDSGGGDSGGGDSGGGDSGGGADGGSTGDGGT</sequence>
<evidence type="ECO:0000313" key="3">
    <source>
        <dbReference type="EMBL" id="RCX33243.1"/>
    </source>
</evidence>
<protein>
    <submittedName>
        <fullName evidence="3">Uncharacterized protein DUF4124</fullName>
    </submittedName>
</protein>
<proteinExistence type="predicted"/>
<dbReference type="Proteomes" id="UP000252707">
    <property type="component" value="Unassembled WGS sequence"/>
</dbReference>
<feature type="region of interest" description="Disordered" evidence="1">
    <location>
        <begin position="53"/>
        <end position="72"/>
    </location>
</feature>
<gene>
    <name evidence="3" type="ORF">DFQ59_101544</name>
</gene>
<evidence type="ECO:0000313" key="4">
    <source>
        <dbReference type="Proteomes" id="UP000252707"/>
    </source>
</evidence>
<dbReference type="AlphaFoldDB" id="A0A369CHT0"/>
<evidence type="ECO:0000259" key="2">
    <source>
        <dbReference type="Pfam" id="PF13511"/>
    </source>
</evidence>
<evidence type="ECO:0000256" key="1">
    <source>
        <dbReference type="SAM" id="MobiDB-lite"/>
    </source>
</evidence>
<feature type="region of interest" description="Disordered" evidence="1">
    <location>
        <begin position="171"/>
        <end position="215"/>
    </location>
</feature>
<name>A0A369CHT0_9GAMM</name>
<dbReference type="EMBL" id="QPJY01000001">
    <property type="protein sequence ID" value="RCX33243.1"/>
    <property type="molecule type" value="Genomic_DNA"/>
</dbReference>
<feature type="domain" description="DUF4124" evidence="2">
    <location>
        <begin position="9"/>
        <end position="56"/>
    </location>
</feature>
<accession>A0A369CHT0</accession>
<dbReference type="InterPro" id="IPR025392">
    <property type="entry name" value="DUF4124"/>
</dbReference>
<comment type="caution">
    <text evidence="3">The sequence shown here is derived from an EMBL/GenBank/DDBJ whole genome shotgun (WGS) entry which is preliminary data.</text>
</comment>